<dbReference type="Proteomes" id="UP000663828">
    <property type="component" value="Unassembled WGS sequence"/>
</dbReference>
<gene>
    <name evidence="2" type="ORF">EDS130_LOCUS36701</name>
    <name evidence="1" type="ORF">XAT740_LOCUS33765</name>
</gene>
<dbReference type="SUPFAM" id="SSF48452">
    <property type="entry name" value="TPR-like"/>
    <property type="match status" value="1"/>
</dbReference>
<dbReference type="Proteomes" id="UP000663852">
    <property type="component" value="Unassembled WGS sequence"/>
</dbReference>
<name>A0A815LIT1_ADIRI</name>
<dbReference type="AlphaFoldDB" id="A0A815LIT1"/>
<keyword evidence="3" id="KW-1185">Reference proteome</keyword>
<organism evidence="2 4">
    <name type="scientific">Adineta ricciae</name>
    <name type="common">Rotifer</name>
    <dbReference type="NCBI Taxonomy" id="249248"/>
    <lineage>
        <taxon>Eukaryota</taxon>
        <taxon>Metazoa</taxon>
        <taxon>Spiralia</taxon>
        <taxon>Gnathifera</taxon>
        <taxon>Rotifera</taxon>
        <taxon>Eurotatoria</taxon>
        <taxon>Bdelloidea</taxon>
        <taxon>Adinetida</taxon>
        <taxon>Adinetidae</taxon>
        <taxon>Adineta</taxon>
    </lineage>
</organism>
<dbReference type="EMBL" id="CAJNOR010003250">
    <property type="protein sequence ID" value="CAF1394017.1"/>
    <property type="molecule type" value="Genomic_DNA"/>
</dbReference>
<evidence type="ECO:0000313" key="3">
    <source>
        <dbReference type="Proteomes" id="UP000663828"/>
    </source>
</evidence>
<dbReference type="OrthoDB" id="2384430at2759"/>
<evidence type="ECO:0000313" key="4">
    <source>
        <dbReference type="Proteomes" id="UP000663852"/>
    </source>
</evidence>
<evidence type="ECO:0000313" key="1">
    <source>
        <dbReference type="EMBL" id="CAF1394017.1"/>
    </source>
</evidence>
<evidence type="ECO:0000313" key="2">
    <source>
        <dbReference type="EMBL" id="CAF1410630.1"/>
    </source>
</evidence>
<comment type="caution">
    <text evidence="2">The sequence shown here is derived from an EMBL/GenBank/DDBJ whole genome shotgun (WGS) entry which is preliminary data.</text>
</comment>
<sequence>MDAEIIQRWSDLSEILVVFGDVTSVFSELKDDNVFNKNSESINDESVNEALRLNSLATQAHKNAKFSNAILLFTEAIALLNVSAHDPCAALNKYEKAITSYECALAPDPINTQIQKTLFESQLVHGRQLRQEHLDPRFQPKTMPENSNEMREQFGADPTRLADPGLDVKKDHKAAFKLYEQAADQSSHSSLSSFLPNLGVAESEHTLRLKCAERAVVHKHLKLYLQVYLIL</sequence>
<accession>A0A815LIT1</accession>
<dbReference type="EMBL" id="CAJNOJ010000346">
    <property type="protein sequence ID" value="CAF1410630.1"/>
    <property type="molecule type" value="Genomic_DNA"/>
</dbReference>
<reference evidence="2" key="1">
    <citation type="submission" date="2021-02" db="EMBL/GenBank/DDBJ databases">
        <authorList>
            <person name="Nowell W R."/>
        </authorList>
    </citation>
    <scope>NUCLEOTIDE SEQUENCE</scope>
</reference>
<protein>
    <submittedName>
        <fullName evidence="2">Uncharacterized protein</fullName>
    </submittedName>
</protein>
<dbReference type="InterPro" id="IPR011990">
    <property type="entry name" value="TPR-like_helical_dom_sf"/>
</dbReference>
<proteinExistence type="predicted"/>